<dbReference type="GO" id="GO:0000785">
    <property type="term" value="C:chromatin"/>
    <property type="evidence" value="ECO:0007669"/>
    <property type="project" value="TreeGrafter"/>
</dbReference>
<dbReference type="PANTHER" id="PTHR10694:SF7">
    <property type="entry name" value="[HISTONE H3]-TRIMETHYL-L-LYSINE(9) DEMETHYLASE"/>
    <property type="match status" value="1"/>
</dbReference>
<dbReference type="GO" id="GO:0010468">
    <property type="term" value="P:regulation of gene expression"/>
    <property type="evidence" value="ECO:0007669"/>
    <property type="project" value="TreeGrafter"/>
</dbReference>
<dbReference type="Proteomes" id="UP000678499">
    <property type="component" value="Unassembled WGS sequence"/>
</dbReference>
<dbReference type="PANTHER" id="PTHR10694">
    <property type="entry name" value="LYSINE-SPECIFIC DEMETHYLASE"/>
    <property type="match status" value="1"/>
</dbReference>
<feature type="compositionally biased region" description="Polar residues" evidence="1">
    <location>
        <begin position="1077"/>
        <end position="1086"/>
    </location>
</feature>
<reference evidence="3" key="1">
    <citation type="submission" date="2020-11" db="EMBL/GenBank/DDBJ databases">
        <authorList>
            <person name="Tran Van P."/>
        </authorList>
    </citation>
    <scope>NUCLEOTIDE SEQUENCE</scope>
</reference>
<dbReference type="InterPro" id="IPR003347">
    <property type="entry name" value="JmjC_dom"/>
</dbReference>
<feature type="domain" description="JmjC" evidence="2">
    <location>
        <begin position="89"/>
        <end position="341"/>
    </location>
</feature>
<dbReference type="EMBL" id="OA884646">
    <property type="protein sequence ID" value="CAD7281088.1"/>
    <property type="molecule type" value="Genomic_DNA"/>
</dbReference>
<dbReference type="Gene3D" id="2.60.120.650">
    <property type="entry name" value="Cupin"/>
    <property type="match status" value="1"/>
</dbReference>
<evidence type="ECO:0000256" key="1">
    <source>
        <dbReference type="SAM" id="MobiDB-lite"/>
    </source>
</evidence>
<dbReference type="PROSITE" id="PS51184">
    <property type="entry name" value="JMJC"/>
    <property type="match status" value="1"/>
</dbReference>
<dbReference type="GO" id="GO:0032454">
    <property type="term" value="F:histone H3K9 demethylase activity"/>
    <property type="evidence" value="ECO:0007669"/>
    <property type="project" value="TreeGrafter"/>
</dbReference>
<evidence type="ECO:0000313" key="4">
    <source>
        <dbReference type="Proteomes" id="UP000678499"/>
    </source>
</evidence>
<protein>
    <recommendedName>
        <fullName evidence="2">JmjC domain-containing protein</fullName>
    </recommendedName>
</protein>
<keyword evidence="4" id="KW-1185">Reference proteome</keyword>
<dbReference type="SMART" id="SM00558">
    <property type="entry name" value="JmjC"/>
    <property type="match status" value="1"/>
</dbReference>
<evidence type="ECO:0000259" key="2">
    <source>
        <dbReference type="PROSITE" id="PS51184"/>
    </source>
</evidence>
<evidence type="ECO:0000313" key="3">
    <source>
        <dbReference type="EMBL" id="CAD7281088.1"/>
    </source>
</evidence>
<gene>
    <name evidence="3" type="ORF">NMOB1V02_LOCUS8741</name>
</gene>
<sequence length="1192" mass="133100">MDASKRFKIVRVQAASRKDPINNCDVKKRAWVDGIFKLKCSAELIKSLDPIGKGLMTWAADGEDNTLSELIKSLDPIGKGLITWAADGEDNTLWSRLCNKPIGRVFDQEMEKVHGRGIYASVIKQCTQTIKTAQEFFDLARIEGVTHPHSVGGGACILQHPPKLDPKVERTKAGASSSEEENRKVHWSSLRALEVGQRSPTVKYVTEMTVSELDPARLEKIIQEKARPKDGTFCAALSDLQYSMGAREVPEYKNIVECAIGKDFPECGTLPRHKIYAFDEVWLDHYCLNACVAVQHPYQFIITTPRGPHAGFNTGLNLNVAINFAIPLWVDYGLRAKFCSCEGAEETTHYCSPTIYQEWLFHGLNKFPSNRPNLAATEIPQHVPPPTLSKLKLTKIPKTDAEWEYETRGDEVQKKLLILLMKRIALLEGKVDDLLGLGKKSAKSVKKIYILLVEDEVEKRCSSTGTSSDVQEEESDSVIAFKGAIKNVRSEMWKKGDMSVYVSATFDDIVDEAKDCLNICFKEGNEGASCVLALQKFVVKNMEKYCGHADIEDEENHDKSALAQLLNMDHCVSTGIPNDEEYVLSEGNIVIEGHADNEDEEDHDGGLLAGLQNMEQRVSTGNHEDEHYVLLEGDIVVDDSYFKKEDEVYAETDGASAVHSDSASMISSKDFHTSRAEENHNDVYKLLKPMARLALVDENHFISQQVLPFLLSLEQNCVQLSKEQQMALDEMKRTLNNHTIKKPSDARRQLGLHGSGVGTISTDSDTHASKQRKIAHMHGSLPSVFDCRKDLDKLESFSYKEVLGNTKVQLIYVDNGLSIRLNDHNLFLEAADKVISMTPSPWGRTDKDAKKVKQDYHNICRRMFWPGQTFQTIVNQVRQNIFGANVTQGKSQLHEHRRAAMMKYLSIVYEFIRRSISTRTGGEHQPQEMDKELTFTISEAFQLWLSHMRDRGIWDLAAFFHQVGLQDTTIRSLPAESGPHEVPTSKVTEAANNGADEALTQTRPWYQLAAAMYSIVLQNTGLSFKFDPTGFLTCAYKITYNHVGLQVNPSDLPLQRTGLLEVGFIIMHAGHRMRRSSSSCSTQLTPLSMGSGGGGTRSMDSGMVPQAGVSAGLGRSGCRSTSSGMRLAMDWLRRMWRVDVPLALYRRETSTSTAQILPSRGLAQTSTIRQSFHFRHDIGVSPLKVATLSNAT</sequence>
<dbReference type="EMBL" id="CAJPEX010002609">
    <property type="protein sequence ID" value="CAG0921240.1"/>
    <property type="molecule type" value="Genomic_DNA"/>
</dbReference>
<dbReference type="AlphaFoldDB" id="A0A7R9GHE5"/>
<accession>A0A7R9GHE5</accession>
<dbReference type="Pfam" id="PF02373">
    <property type="entry name" value="JmjC"/>
    <property type="match status" value="1"/>
</dbReference>
<name>A0A7R9GHE5_9CRUS</name>
<feature type="region of interest" description="Disordered" evidence="1">
    <location>
        <begin position="1077"/>
        <end position="1097"/>
    </location>
</feature>
<dbReference type="SUPFAM" id="SSF51197">
    <property type="entry name" value="Clavaminate synthase-like"/>
    <property type="match status" value="1"/>
</dbReference>
<proteinExistence type="predicted"/>
<dbReference type="GO" id="GO:0051864">
    <property type="term" value="F:histone H3K36 demethylase activity"/>
    <property type="evidence" value="ECO:0007669"/>
    <property type="project" value="TreeGrafter"/>
</dbReference>
<organism evidence="3">
    <name type="scientific">Notodromas monacha</name>
    <dbReference type="NCBI Taxonomy" id="399045"/>
    <lineage>
        <taxon>Eukaryota</taxon>
        <taxon>Metazoa</taxon>
        <taxon>Ecdysozoa</taxon>
        <taxon>Arthropoda</taxon>
        <taxon>Crustacea</taxon>
        <taxon>Oligostraca</taxon>
        <taxon>Ostracoda</taxon>
        <taxon>Podocopa</taxon>
        <taxon>Podocopida</taxon>
        <taxon>Cypridocopina</taxon>
        <taxon>Cypridoidea</taxon>
        <taxon>Cyprididae</taxon>
        <taxon>Notodromas</taxon>
    </lineage>
</organism>
<dbReference type="OrthoDB" id="8193563at2759"/>
<dbReference type="GO" id="GO:0005634">
    <property type="term" value="C:nucleus"/>
    <property type="evidence" value="ECO:0007669"/>
    <property type="project" value="TreeGrafter"/>
</dbReference>